<dbReference type="PANTHER" id="PTHR19143">
    <property type="entry name" value="FIBRINOGEN/TENASCIN/ANGIOPOEITIN"/>
    <property type="match status" value="1"/>
</dbReference>
<dbReference type="Gene3D" id="3.90.215.10">
    <property type="entry name" value="Gamma Fibrinogen, chain A, domain 1"/>
    <property type="match status" value="1"/>
</dbReference>
<dbReference type="InterPro" id="IPR036056">
    <property type="entry name" value="Fibrinogen-like_C"/>
</dbReference>
<dbReference type="SUPFAM" id="SSF56496">
    <property type="entry name" value="Fibrinogen C-terminal domain-like"/>
    <property type="match status" value="1"/>
</dbReference>
<dbReference type="InterPro" id="IPR002181">
    <property type="entry name" value="Fibrinogen_a/b/g_C_dom"/>
</dbReference>
<keyword evidence="3" id="KW-1185">Reference proteome</keyword>
<dbReference type="InterPro" id="IPR050373">
    <property type="entry name" value="Fibrinogen_C-term_domain"/>
</dbReference>
<comment type="caution">
    <text evidence="2">The sequence shown here is derived from an EMBL/GenBank/DDBJ whole genome shotgun (WGS) entry which is preliminary data.</text>
</comment>
<gene>
    <name evidence="2" type="ORF">PoB_006381600</name>
</gene>
<dbReference type="Pfam" id="PF00147">
    <property type="entry name" value="Fibrinogen_C"/>
    <property type="match status" value="1"/>
</dbReference>
<name>A0AAV4CZR3_9GAST</name>
<dbReference type="InterPro" id="IPR014716">
    <property type="entry name" value="Fibrinogen_a/b/g_C_1"/>
</dbReference>
<dbReference type="EMBL" id="BLXT01007185">
    <property type="protein sequence ID" value="GFO37311.1"/>
    <property type="molecule type" value="Genomic_DNA"/>
</dbReference>
<sequence>MLTDGGGWIVIQRRFSGKVHFNRDWETYKKGFGTLDDEFWLGNERIHAFTSSGTWELRVDLKNNGKEAYALYSNFNVESESKQYTLRIGTYSGTAGDSLRNHNGHKFSTYDRDNDAWSDGQCPQQERGAWWYHWCSNANLNNEMNEKYDTGLKWEDFAYSCSFSEMKIRQVA</sequence>
<evidence type="ECO:0000313" key="3">
    <source>
        <dbReference type="Proteomes" id="UP000735302"/>
    </source>
</evidence>
<dbReference type="PANTHER" id="PTHR19143:SF458">
    <property type="entry name" value="FIBRINOGEN C-TERMINAL DOMAIN-CONTAINING PROTEIN-RELATED"/>
    <property type="match status" value="1"/>
</dbReference>
<dbReference type="Proteomes" id="UP000735302">
    <property type="component" value="Unassembled WGS sequence"/>
</dbReference>
<dbReference type="AlphaFoldDB" id="A0AAV4CZR3"/>
<evidence type="ECO:0000259" key="1">
    <source>
        <dbReference type="PROSITE" id="PS51406"/>
    </source>
</evidence>
<feature type="domain" description="Fibrinogen C-terminal" evidence="1">
    <location>
        <begin position="1"/>
        <end position="172"/>
    </location>
</feature>
<dbReference type="SMART" id="SM00186">
    <property type="entry name" value="FBG"/>
    <property type="match status" value="1"/>
</dbReference>
<dbReference type="PROSITE" id="PS51406">
    <property type="entry name" value="FIBRINOGEN_C_2"/>
    <property type="match status" value="1"/>
</dbReference>
<organism evidence="2 3">
    <name type="scientific">Plakobranchus ocellatus</name>
    <dbReference type="NCBI Taxonomy" id="259542"/>
    <lineage>
        <taxon>Eukaryota</taxon>
        <taxon>Metazoa</taxon>
        <taxon>Spiralia</taxon>
        <taxon>Lophotrochozoa</taxon>
        <taxon>Mollusca</taxon>
        <taxon>Gastropoda</taxon>
        <taxon>Heterobranchia</taxon>
        <taxon>Euthyneura</taxon>
        <taxon>Panpulmonata</taxon>
        <taxon>Sacoglossa</taxon>
        <taxon>Placobranchoidea</taxon>
        <taxon>Plakobranchidae</taxon>
        <taxon>Plakobranchus</taxon>
    </lineage>
</organism>
<evidence type="ECO:0000313" key="2">
    <source>
        <dbReference type="EMBL" id="GFO37311.1"/>
    </source>
</evidence>
<proteinExistence type="predicted"/>
<dbReference type="GO" id="GO:0005615">
    <property type="term" value="C:extracellular space"/>
    <property type="evidence" value="ECO:0007669"/>
    <property type="project" value="TreeGrafter"/>
</dbReference>
<protein>
    <submittedName>
        <fullName evidence="2">Ficolin-1</fullName>
    </submittedName>
</protein>
<reference evidence="2 3" key="1">
    <citation type="journal article" date="2021" name="Elife">
        <title>Chloroplast acquisition without the gene transfer in kleptoplastic sea slugs, Plakobranchus ocellatus.</title>
        <authorList>
            <person name="Maeda T."/>
            <person name="Takahashi S."/>
            <person name="Yoshida T."/>
            <person name="Shimamura S."/>
            <person name="Takaki Y."/>
            <person name="Nagai Y."/>
            <person name="Toyoda A."/>
            <person name="Suzuki Y."/>
            <person name="Arimoto A."/>
            <person name="Ishii H."/>
            <person name="Satoh N."/>
            <person name="Nishiyama T."/>
            <person name="Hasebe M."/>
            <person name="Maruyama T."/>
            <person name="Minagawa J."/>
            <person name="Obokata J."/>
            <person name="Shigenobu S."/>
        </authorList>
    </citation>
    <scope>NUCLEOTIDE SEQUENCE [LARGE SCALE GENOMIC DNA]</scope>
</reference>
<dbReference type="CDD" id="cd00087">
    <property type="entry name" value="FReD"/>
    <property type="match status" value="1"/>
</dbReference>
<accession>A0AAV4CZR3</accession>